<dbReference type="UniPathway" id="UPA00109">
    <property type="reaction ID" value="UER00180"/>
</dbReference>
<dbReference type="Gene3D" id="3.30.420.40">
    <property type="match status" value="1"/>
</dbReference>
<evidence type="ECO:0000259" key="16">
    <source>
        <dbReference type="Pfam" id="PF00349"/>
    </source>
</evidence>
<evidence type="ECO:0000256" key="9">
    <source>
        <dbReference type="ARBA" id="ARBA00044613"/>
    </source>
</evidence>
<comment type="catalytic activity">
    <reaction evidence="9">
        <text>a D-hexose + ATP = a D-hexose 6-phosphate + ADP + H(+)</text>
        <dbReference type="Rhea" id="RHEA:22740"/>
        <dbReference type="ChEBI" id="CHEBI:4194"/>
        <dbReference type="ChEBI" id="CHEBI:15378"/>
        <dbReference type="ChEBI" id="CHEBI:30616"/>
        <dbReference type="ChEBI" id="CHEBI:229467"/>
        <dbReference type="ChEBI" id="CHEBI:456216"/>
        <dbReference type="EC" id="2.7.1.1"/>
    </reaction>
    <physiologicalReaction direction="left-to-right" evidence="9">
        <dbReference type="Rhea" id="RHEA:22741"/>
    </physiologicalReaction>
</comment>
<keyword evidence="5 14" id="KW-0547">Nucleotide-binding</keyword>
<organism evidence="18 19">
    <name type="scientific">Haemonchus contortus</name>
    <name type="common">Barber pole worm</name>
    <dbReference type="NCBI Taxonomy" id="6289"/>
    <lineage>
        <taxon>Eukaryota</taxon>
        <taxon>Metazoa</taxon>
        <taxon>Ecdysozoa</taxon>
        <taxon>Nematoda</taxon>
        <taxon>Chromadorea</taxon>
        <taxon>Rhabditida</taxon>
        <taxon>Rhabditina</taxon>
        <taxon>Rhabditomorpha</taxon>
        <taxon>Strongyloidea</taxon>
        <taxon>Trichostrongylidae</taxon>
        <taxon>Haemonchus</taxon>
    </lineage>
</organism>
<feature type="region of interest" description="Disordered" evidence="15">
    <location>
        <begin position="496"/>
        <end position="516"/>
    </location>
</feature>
<accession>A0A7I4XVU2</accession>
<evidence type="ECO:0000256" key="4">
    <source>
        <dbReference type="ARBA" id="ARBA00022679"/>
    </source>
</evidence>
<comment type="pathway">
    <text evidence="2">Carbohydrate metabolism; hexose metabolism.</text>
</comment>
<comment type="similarity">
    <text evidence="3 14">Belongs to the hexokinase family.</text>
</comment>
<dbReference type="AlphaFoldDB" id="A0A7I4XVU2"/>
<dbReference type="PANTHER" id="PTHR19443:SF16">
    <property type="entry name" value="HEXOKINASE TYPE 1-RELATED"/>
    <property type="match status" value="1"/>
</dbReference>
<dbReference type="PANTHER" id="PTHR19443">
    <property type="entry name" value="HEXOKINASE"/>
    <property type="match status" value="1"/>
</dbReference>
<dbReference type="FunFam" id="3.30.420.40:FF:000095">
    <property type="entry name" value="Phosphotransferase"/>
    <property type="match status" value="1"/>
</dbReference>
<dbReference type="Proteomes" id="UP000025227">
    <property type="component" value="Unplaced"/>
</dbReference>
<dbReference type="GO" id="GO:0005536">
    <property type="term" value="F:D-glucose binding"/>
    <property type="evidence" value="ECO:0007669"/>
    <property type="project" value="InterPro"/>
</dbReference>
<keyword evidence="7 14" id="KW-0067">ATP-binding</keyword>
<dbReference type="GO" id="GO:0001678">
    <property type="term" value="P:intracellular glucose homeostasis"/>
    <property type="evidence" value="ECO:0007669"/>
    <property type="project" value="InterPro"/>
</dbReference>
<comment type="pathway">
    <text evidence="1">Carbohydrate degradation; glycolysis; D-glyceraldehyde 3-phosphate and glycerone phosphate from D-glucose: step 1/4.</text>
</comment>
<evidence type="ECO:0000256" key="15">
    <source>
        <dbReference type="SAM" id="MobiDB-lite"/>
    </source>
</evidence>
<reference evidence="19" key="1">
    <citation type="submission" date="2020-12" db="UniProtKB">
        <authorList>
            <consortium name="WormBaseParasite"/>
        </authorList>
    </citation>
    <scope>IDENTIFICATION</scope>
    <source>
        <strain evidence="19">MHco3</strain>
    </source>
</reference>
<dbReference type="InterPro" id="IPR043129">
    <property type="entry name" value="ATPase_NBD"/>
</dbReference>
<evidence type="ECO:0000256" key="11">
    <source>
        <dbReference type="ARBA" id="ARBA00048160"/>
    </source>
</evidence>
<comment type="function">
    <text evidence="13">Catalyzes the phosphorylation of various hexoses to hexose 6-phosphate.</text>
</comment>
<feature type="compositionally biased region" description="Acidic residues" evidence="15">
    <location>
        <begin position="507"/>
        <end position="516"/>
    </location>
</feature>
<evidence type="ECO:0000256" key="5">
    <source>
        <dbReference type="ARBA" id="ARBA00022741"/>
    </source>
</evidence>
<sequence length="516" mass="56749">MSEGSKRRNLAANRQRRQQSDDGIFSDVLGSISSLFGADATEAKARRRIESMCSCFVLNNETLEQVMTLLEASIEKGLKGDSGDAGALKMLPTYVRAVPNGEESGDYLALDLGGTNFRILLIRLNGREAEMTGKVYSVPQGITQGSGETLFDHIAECMARFMEEQGIPFSRKLPLGFTFSFPCQQEGLTSAKLIRWTKGFKASGCEGVDVCKMLKDACNRRSDIEIDVVALLNDTVGTLMACAFKENTCQIGVIVGTGTNACYMEQIERIPKLKDKLADDGLPDEMIMNTEWGAFGDDGALRFIHTKYDREVDKNSVNPGKQIFEKMISGMYLGELARVALKEMAQQGLLFGGQTGLLEERGRFSTRFMSDIGSDLAGDEEKKTFQNTEKILGELGFNKITRADCANVAYVCNIITTRAAHLLAAGIATLINRVERPLVTVGIDGSVYRFHPVFPQLLDDKIAELIDENLRYKLMLSEDGSGIGAAVVAAVANRIQSDRTDQKEEEPQQENQNEND</sequence>
<evidence type="ECO:0000313" key="19">
    <source>
        <dbReference type="WBParaSite" id="HCON_00013130-00001"/>
    </source>
</evidence>
<dbReference type="GO" id="GO:0004340">
    <property type="term" value="F:glucokinase activity"/>
    <property type="evidence" value="ECO:0007669"/>
    <property type="project" value="TreeGrafter"/>
</dbReference>
<name>A0A7I4XVU2_HAECO</name>
<dbReference type="Pfam" id="PF03727">
    <property type="entry name" value="Hexokinase_2"/>
    <property type="match status" value="1"/>
</dbReference>
<keyword evidence="8 14" id="KW-0324">Glycolysis</keyword>
<dbReference type="OrthoDB" id="419537at2759"/>
<feature type="domain" description="Hexokinase C-terminal" evidence="17">
    <location>
        <begin position="250"/>
        <end position="491"/>
    </location>
</feature>
<dbReference type="PROSITE" id="PS51748">
    <property type="entry name" value="HEXOKINASE_2"/>
    <property type="match status" value="1"/>
</dbReference>
<dbReference type="Gene3D" id="3.40.367.20">
    <property type="match status" value="1"/>
</dbReference>
<dbReference type="SUPFAM" id="SSF53067">
    <property type="entry name" value="Actin-like ATPase domain"/>
    <property type="match status" value="2"/>
</dbReference>
<dbReference type="CDD" id="cd24019">
    <property type="entry name" value="ASKHA_NBD_HK_meta"/>
    <property type="match status" value="1"/>
</dbReference>
<dbReference type="Pfam" id="PF00349">
    <property type="entry name" value="Hexokinase_1"/>
    <property type="match status" value="1"/>
</dbReference>
<evidence type="ECO:0000256" key="3">
    <source>
        <dbReference type="ARBA" id="ARBA00009225"/>
    </source>
</evidence>
<evidence type="ECO:0000256" key="8">
    <source>
        <dbReference type="ARBA" id="ARBA00023152"/>
    </source>
</evidence>
<keyword evidence="18" id="KW-1185">Reference proteome</keyword>
<protein>
    <recommendedName>
        <fullName evidence="14">Phosphotransferase</fullName>
        <ecNumber evidence="14">2.7.1.-</ecNumber>
    </recommendedName>
</protein>
<comment type="catalytic activity">
    <reaction evidence="10">
        <text>D-fructose + ATP = D-fructose 6-phosphate + ADP + H(+)</text>
        <dbReference type="Rhea" id="RHEA:16125"/>
        <dbReference type="ChEBI" id="CHEBI:15378"/>
        <dbReference type="ChEBI" id="CHEBI:30616"/>
        <dbReference type="ChEBI" id="CHEBI:37721"/>
        <dbReference type="ChEBI" id="CHEBI:61527"/>
        <dbReference type="ChEBI" id="CHEBI:456216"/>
        <dbReference type="EC" id="2.7.1.1"/>
    </reaction>
    <physiologicalReaction direction="left-to-right" evidence="10">
        <dbReference type="Rhea" id="RHEA:16126"/>
    </physiologicalReaction>
</comment>
<dbReference type="GO" id="GO:0006006">
    <property type="term" value="P:glucose metabolic process"/>
    <property type="evidence" value="ECO:0007669"/>
    <property type="project" value="TreeGrafter"/>
</dbReference>
<evidence type="ECO:0000259" key="17">
    <source>
        <dbReference type="Pfam" id="PF03727"/>
    </source>
</evidence>
<evidence type="ECO:0000256" key="14">
    <source>
        <dbReference type="RuleBase" id="RU362007"/>
    </source>
</evidence>
<evidence type="ECO:0000256" key="2">
    <source>
        <dbReference type="ARBA" id="ARBA00005028"/>
    </source>
</evidence>
<dbReference type="InterPro" id="IPR019807">
    <property type="entry name" value="Hexokinase_BS"/>
</dbReference>
<dbReference type="GO" id="GO:0005524">
    <property type="term" value="F:ATP binding"/>
    <property type="evidence" value="ECO:0007669"/>
    <property type="project" value="UniProtKB-UniRule"/>
</dbReference>
<evidence type="ECO:0000256" key="6">
    <source>
        <dbReference type="ARBA" id="ARBA00022777"/>
    </source>
</evidence>
<dbReference type="FunFam" id="3.40.367.20:FF:000005">
    <property type="entry name" value="Phosphotransferase"/>
    <property type="match status" value="1"/>
</dbReference>
<evidence type="ECO:0000256" key="13">
    <source>
        <dbReference type="ARBA" id="ARBA00059457"/>
    </source>
</evidence>
<dbReference type="WBParaSite" id="HCON_00013130-00001">
    <property type="protein sequence ID" value="HCON_00013130-00001"/>
    <property type="gene ID" value="HCON_00013130"/>
</dbReference>
<evidence type="ECO:0000313" key="18">
    <source>
        <dbReference type="Proteomes" id="UP000025227"/>
    </source>
</evidence>
<dbReference type="UniPathway" id="UPA00242"/>
<feature type="domain" description="Hexokinase N-terminal" evidence="16">
    <location>
        <begin position="49"/>
        <end position="244"/>
    </location>
</feature>
<comment type="catalytic activity">
    <reaction evidence="12">
        <text>D-mannose + ATP = D-mannose 6-phosphate + ADP + H(+)</text>
        <dbReference type="Rhea" id="RHEA:11028"/>
        <dbReference type="ChEBI" id="CHEBI:4208"/>
        <dbReference type="ChEBI" id="CHEBI:15378"/>
        <dbReference type="ChEBI" id="CHEBI:30616"/>
        <dbReference type="ChEBI" id="CHEBI:58735"/>
        <dbReference type="ChEBI" id="CHEBI:456216"/>
        <dbReference type="EC" id="2.7.1.1"/>
    </reaction>
    <physiologicalReaction direction="left-to-right" evidence="12">
        <dbReference type="Rhea" id="RHEA:11029"/>
    </physiologicalReaction>
</comment>
<evidence type="ECO:0000256" key="12">
    <source>
        <dbReference type="ARBA" id="ARBA00050361"/>
    </source>
</evidence>
<evidence type="ECO:0000256" key="1">
    <source>
        <dbReference type="ARBA" id="ARBA00004888"/>
    </source>
</evidence>
<dbReference type="GO" id="GO:0008865">
    <property type="term" value="F:fructokinase activity"/>
    <property type="evidence" value="ECO:0007669"/>
    <property type="project" value="TreeGrafter"/>
</dbReference>
<dbReference type="EC" id="2.7.1.-" evidence="14"/>
<keyword evidence="6 14" id="KW-0418">Kinase</keyword>
<dbReference type="PRINTS" id="PR00475">
    <property type="entry name" value="HEXOKINASE"/>
</dbReference>
<dbReference type="GO" id="GO:0006096">
    <property type="term" value="P:glycolytic process"/>
    <property type="evidence" value="ECO:0007669"/>
    <property type="project" value="UniProtKB-UniPathway"/>
</dbReference>
<dbReference type="GO" id="GO:0005739">
    <property type="term" value="C:mitochondrion"/>
    <property type="evidence" value="ECO:0007669"/>
    <property type="project" value="TreeGrafter"/>
</dbReference>
<dbReference type="InterPro" id="IPR022672">
    <property type="entry name" value="Hexokinase_N"/>
</dbReference>
<proteinExistence type="inferred from homology"/>
<feature type="compositionally biased region" description="Basic and acidic residues" evidence="15">
    <location>
        <begin position="496"/>
        <end position="506"/>
    </location>
</feature>
<keyword evidence="4 14" id="KW-0808">Transferase</keyword>
<evidence type="ECO:0000256" key="10">
    <source>
        <dbReference type="ARBA" id="ARBA00047905"/>
    </source>
</evidence>
<comment type="catalytic activity">
    <reaction evidence="11">
        <text>D-glucose + ATP = D-glucose 6-phosphate + ADP + H(+)</text>
        <dbReference type="Rhea" id="RHEA:17825"/>
        <dbReference type="ChEBI" id="CHEBI:4167"/>
        <dbReference type="ChEBI" id="CHEBI:15378"/>
        <dbReference type="ChEBI" id="CHEBI:30616"/>
        <dbReference type="ChEBI" id="CHEBI:61548"/>
        <dbReference type="ChEBI" id="CHEBI:456216"/>
        <dbReference type="EC" id="2.7.1.1"/>
    </reaction>
    <physiologicalReaction direction="left-to-right" evidence="11">
        <dbReference type="Rhea" id="RHEA:17826"/>
    </physiologicalReaction>
</comment>
<dbReference type="InterPro" id="IPR022673">
    <property type="entry name" value="Hexokinase_C"/>
</dbReference>
<dbReference type="OMA" id="YHPNCRI"/>
<dbReference type="InterPro" id="IPR001312">
    <property type="entry name" value="Hexokinase"/>
</dbReference>
<evidence type="ECO:0000256" key="7">
    <source>
        <dbReference type="ARBA" id="ARBA00022840"/>
    </source>
</evidence>
<dbReference type="PROSITE" id="PS00378">
    <property type="entry name" value="HEXOKINASE_1"/>
    <property type="match status" value="1"/>
</dbReference>
<dbReference type="GO" id="GO:0005829">
    <property type="term" value="C:cytosol"/>
    <property type="evidence" value="ECO:0007669"/>
    <property type="project" value="TreeGrafter"/>
</dbReference>